<evidence type="ECO:0000313" key="6">
    <source>
        <dbReference type="EMBL" id="QEP34115.1"/>
    </source>
</evidence>
<evidence type="ECO:0000313" key="8">
    <source>
        <dbReference type="EMBL" id="QEP34735.1"/>
    </source>
</evidence>
<dbReference type="GO" id="GO:0004803">
    <property type="term" value="F:transposase activity"/>
    <property type="evidence" value="ECO:0007669"/>
    <property type="project" value="InterPro"/>
</dbReference>
<name>A0A5C2H4D3_9BACT</name>
<dbReference type="Pfam" id="PF01548">
    <property type="entry name" value="DEDD_Tnp_IS110"/>
    <property type="match status" value="1"/>
</dbReference>
<dbReference type="EMBL" id="CP035928">
    <property type="protein sequence ID" value="QEP34141.1"/>
    <property type="molecule type" value="Genomic_DNA"/>
</dbReference>
<dbReference type="OrthoDB" id="9795150at2"/>
<organism evidence="3 9">
    <name type="scientific">Malaciobacter pacificus</name>
    <dbReference type="NCBI Taxonomy" id="1080223"/>
    <lineage>
        <taxon>Bacteria</taxon>
        <taxon>Pseudomonadati</taxon>
        <taxon>Campylobacterota</taxon>
        <taxon>Epsilonproteobacteria</taxon>
        <taxon>Campylobacterales</taxon>
        <taxon>Arcobacteraceae</taxon>
        <taxon>Malaciobacter</taxon>
    </lineage>
</organism>
<dbReference type="InterPro" id="IPR003346">
    <property type="entry name" value="Transposase_20"/>
</dbReference>
<reference evidence="3 9" key="3">
    <citation type="submission" date="2019-09" db="EMBL/GenBank/DDBJ databases">
        <title>Taxonomic note: a critical rebuttal of the proposed division of the genus Arcobacter into six genera, emended descriptions of Arcobacter anaerophilus and the genus Arcobacter, and an assessment of genus-level boundaries for Epsilonproteobacteria using in silico genomic comparator tools.</title>
        <authorList>
            <person name="On S.L.W."/>
            <person name="Miller W.G."/>
            <person name="Biggs P."/>
            <person name="Cornelius A."/>
            <person name="Vandamme P."/>
        </authorList>
    </citation>
    <scope>NUCLEOTIDE SEQUENCE [LARGE SCALE GENOMIC DNA]</scope>
    <source>
        <strain evidence="3 9">LMG 26638</strain>
    </source>
</reference>
<proteinExistence type="predicted"/>
<dbReference type="RefSeq" id="WP_130232234.1">
    <property type="nucleotide sequence ID" value="NZ_BMEF01000070.1"/>
</dbReference>
<gene>
    <name evidence="3" type="ORF">APAC_0088</name>
    <name evidence="4" type="ORF">APAC_0432</name>
    <name evidence="5" type="ORF">APAC_0663</name>
    <name evidence="6" type="ORF">APAC_0987</name>
    <name evidence="7" type="ORF">APAC_1014</name>
    <name evidence="8" type="ORF">APAC_1639</name>
</gene>
<evidence type="ECO:0000313" key="7">
    <source>
        <dbReference type="EMBL" id="QEP34141.1"/>
    </source>
</evidence>
<dbReference type="EMBL" id="CP035928">
    <property type="protein sequence ID" value="QEP33810.1"/>
    <property type="molecule type" value="Genomic_DNA"/>
</dbReference>
<dbReference type="Pfam" id="PF02371">
    <property type="entry name" value="Transposase_20"/>
    <property type="match status" value="1"/>
</dbReference>
<evidence type="ECO:0000313" key="3">
    <source>
        <dbReference type="EMBL" id="QEP33259.1"/>
    </source>
</evidence>
<dbReference type="KEGG" id="apai:APAC_1639"/>
<reference evidence="9" key="1">
    <citation type="submission" date="2019-09" db="EMBL/GenBank/DDBJ databases">
        <title>Complete genome sequencing of four Arcobacter species reveals a diverse suite of mobile elements.</title>
        <authorList>
            <person name="On S.L.W."/>
            <person name="Miller W.G."/>
            <person name="Biggs P."/>
            <person name="Cornelius A."/>
            <person name="Vandamme P."/>
        </authorList>
    </citation>
    <scope>NUCLEOTIDE SEQUENCE [LARGE SCALE GENOMIC DNA]</scope>
    <source>
        <strain evidence="9">LMG 26638</strain>
    </source>
</reference>
<feature type="domain" description="Transposase IS110-like N-terminal" evidence="1">
    <location>
        <begin position="6"/>
        <end position="161"/>
    </location>
</feature>
<dbReference type="PANTHER" id="PTHR33055:SF15">
    <property type="entry name" value="TRANSPOSASE-RELATED"/>
    <property type="match status" value="1"/>
</dbReference>
<dbReference type="KEGG" id="apai:APAC_0987"/>
<dbReference type="EMBL" id="CP035928">
    <property type="protein sequence ID" value="QEP33593.1"/>
    <property type="molecule type" value="Genomic_DNA"/>
</dbReference>
<dbReference type="EMBL" id="CP035928">
    <property type="protein sequence ID" value="QEP33259.1"/>
    <property type="molecule type" value="Genomic_DNA"/>
</dbReference>
<dbReference type="AlphaFoldDB" id="A0A5C2H4D3"/>
<dbReference type="KEGG" id="apai:APAC_0432"/>
<evidence type="ECO:0000259" key="2">
    <source>
        <dbReference type="Pfam" id="PF02371"/>
    </source>
</evidence>
<dbReference type="GO" id="GO:0003677">
    <property type="term" value="F:DNA binding"/>
    <property type="evidence" value="ECO:0007669"/>
    <property type="project" value="InterPro"/>
</dbReference>
<evidence type="ECO:0000313" key="4">
    <source>
        <dbReference type="EMBL" id="QEP33593.1"/>
    </source>
</evidence>
<sequence>MYKQFIGIDISKDSFDLTLLENSGEIKLEVKLTMNRDGFDTLVEYLSTYPKEELLIAMEATGIYHLPLLSFLLENSFKCVVINPILIKSFIGSTTLRKTKNDKKDAASIALFSLKSYQSLHLASTNNIENIRPLIRERENLSKDVARLKTEIKANLVQLFPELLKNTNIFTKSILNLLLKAPSRKAIRNLREKTIQRILDDTSGNKVKITAKDILALAKTSIAVSDKYLEKVLTSKIRRLIAIQDELSILDSELENSLEDTDINNDIDIVQSIPGIGAVTSKNFMVEVSSVDKFNSVKQLCAFIGIDPSVRQSGTSINYRGKISKRGNANLRRTIWQMAIGTIRSCEKFKLYFSKKREEGKKFKQAVIAVANKLLKTIFVMLKNKTKFDENLALGVSK</sequence>
<evidence type="ECO:0000313" key="5">
    <source>
        <dbReference type="EMBL" id="QEP33810.1"/>
    </source>
</evidence>
<evidence type="ECO:0000259" key="1">
    <source>
        <dbReference type="Pfam" id="PF01548"/>
    </source>
</evidence>
<dbReference type="EMBL" id="CP035928">
    <property type="protein sequence ID" value="QEP34735.1"/>
    <property type="molecule type" value="Genomic_DNA"/>
</dbReference>
<dbReference type="EMBL" id="CP035928">
    <property type="protein sequence ID" value="QEP34115.1"/>
    <property type="molecule type" value="Genomic_DNA"/>
</dbReference>
<evidence type="ECO:0000313" key="9">
    <source>
        <dbReference type="Proteomes" id="UP000322726"/>
    </source>
</evidence>
<protein>
    <submittedName>
        <fullName evidence="3">Transposase, IS110 family</fullName>
    </submittedName>
</protein>
<accession>A0A5C2H4D3</accession>
<keyword evidence="9" id="KW-1185">Reference proteome</keyword>
<dbReference type="InterPro" id="IPR002525">
    <property type="entry name" value="Transp_IS110-like_N"/>
</dbReference>
<dbReference type="KEGG" id="apai:APAC_1014"/>
<reference evidence="3 9" key="2">
    <citation type="submission" date="2019-09" db="EMBL/GenBank/DDBJ databases">
        <title>Complete genome sequencing of four Arcobacter species reveals a diverse suite of mobile elements.</title>
        <authorList>
            <person name="Miller W.G."/>
            <person name="Yee E."/>
            <person name="Bono J.L."/>
        </authorList>
    </citation>
    <scope>NUCLEOTIDE SEQUENCE [LARGE SCALE GENOMIC DNA]</scope>
    <source>
        <strain evidence="3 9">LMG 26638</strain>
    </source>
</reference>
<dbReference type="InterPro" id="IPR047650">
    <property type="entry name" value="Transpos_IS110"/>
</dbReference>
<dbReference type="PANTHER" id="PTHR33055">
    <property type="entry name" value="TRANSPOSASE FOR INSERTION SEQUENCE ELEMENT IS1111A"/>
    <property type="match status" value="1"/>
</dbReference>
<dbReference type="GO" id="GO:0006313">
    <property type="term" value="P:DNA transposition"/>
    <property type="evidence" value="ECO:0007669"/>
    <property type="project" value="InterPro"/>
</dbReference>
<feature type="domain" description="Transposase IS116/IS110/IS902 C-terminal" evidence="2">
    <location>
        <begin position="269"/>
        <end position="352"/>
    </location>
</feature>
<dbReference type="KEGG" id="apai:APAC_0663"/>
<dbReference type="KEGG" id="apai:APAC_0088"/>
<dbReference type="Proteomes" id="UP000322726">
    <property type="component" value="Chromosome"/>
</dbReference>
<dbReference type="NCBIfam" id="NF033542">
    <property type="entry name" value="transpos_IS110"/>
    <property type="match status" value="1"/>
</dbReference>